<feature type="region of interest" description="Disordered" evidence="1">
    <location>
        <begin position="1"/>
        <end position="57"/>
    </location>
</feature>
<comment type="caution">
    <text evidence="3">The sequence shown here is derived from an EMBL/GenBank/DDBJ whole genome shotgun (WGS) entry which is preliminary data.</text>
</comment>
<feature type="compositionally biased region" description="Basic and acidic residues" evidence="1">
    <location>
        <begin position="36"/>
        <end position="49"/>
    </location>
</feature>
<dbReference type="Pfam" id="PF17921">
    <property type="entry name" value="Integrase_H2C2"/>
    <property type="match status" value="1"/>
</dbReference>
<dbReference type="InterPro" id="IPR041588">
    <property type="entry name" value="Integrase_H2C2"/>
</dbReference>
<proteinExistence type="predicted"/>
<sequence>MAPPAGPTGQGGGLPPINHLQQVAGEAQGTAPGEVTSDRDSGQGSKEKPIVMGGEASGRPAVAGGVLASSRTTVAGGEGGDVTVAYVESRATEQEHEWTIHLWALAEQLGRVEGRLVWQLLVHTGVAQVVCECYRQDMGHLGANQIEAALRRQIHWLEMGADVGTWTTGCAHYTDLKAPHTT</sequence>
<dbReference type="Proteomes" id="UP001221898">
    <property type="component" value="Unassembled WGS sequence"/>
</dbReference>
<feature type="domain" description="Integrase zinc-binding" evidence="2">
    <location>
        <begin position="128"/>
        <end position="173"/>
    </location>
</feature>
<dbReference type="AlphaFoldDB" id="A0AAD7S0M1"/>
<reference evidence="3" key="1">
    <citation type="journal article" date="2023" name="Science">
        <title>Genome structures resolve the early diversification of teleost fishes.</title>
        <authorList>
            <person name="Parey E."/>
            <person name="Louis A."/>
            <person name="Montfort J."/>
            <person name="Bouchez O."/>
            <person name="Roques C."/>
            <person name="Iampietro C."/>
            <person name="Lluch J."/>
            <person name="Castinel A."/>
            <person name="Donnadieu C."/>
            <person name="Desvignes T."/>
            <person name="Floi Bucao C."/>
            <person name="Jouanno E."/>
            <person name="Wen M."/>
            <person name="Mejri S."/>
            <person name="Dirks R."/>
            <person name="Jansen H."/>
            <person name="Henkel C."/>
            <person name="Chen W.J."/>
            <person name="Zahm M."/>
            <person name="Cabau C."/>
            <person name="Klopp C."/>
            <person name="Thompson A.W."/>
            <person name="Robinson-Rechavi M."/>
            <person name="Braasch I."/>
            <person name="Lecointre G."/>
            <person name="Bobe J."/>
            <person name="Postlethwait J.H."/>
            <person name="Berthelot C."/>
            <person name="Roest Crollius H."/>
            <person name="Guiguen Y."/>
        </authorList>
    </citation>
    <scope>NUCLEOTIDE SEQUENCE</scope>
    <source>
        <strain evidence="3">NC1722</strain>
    </source>
</reference>
<dbReference type="EMBL" id="JAINUG010000132">
    <property type="protein sequence ID" value="KAJ8393826.1"/>
    <property type="molecule type" value="Genomic_DNA"/>
</dbReference>
<keyword evidence="4" id="KW-1185">Reference proteome</keyword>
<evidence type="ECO:0000313" key="3">
    <source>
        <dbReference type="EMBL" id="KAJ8393826.1"/>
    </source>
</evidence>
<name>A0AAD7S0M1_9TELE</name>
<evidence type="ECO:0000259" key="2">
    <source>
        <dbReference type="Pfam" id="PF17921"/>
    </source>
</evidence>
<gene>
    <name evidence="3" type="ORF">AAFF_G00055550</name>
</gene>
<accession>A0AAD7S0M1</accession>
<organism evidence="3 4">
    <name type="scientific">Aldrovandia affinis</name>
    <dbReference type="NCBI Taxonomy" id="143900"/>
    <lineage>
        <taxon>Eukaryota</taxon>
        <taxon>Metazoa</taxon>
        <taxon>Chordata</taxon>
        <taxon>Craniata</taxon>
        <taxon>Vertebrata</taxon>
        <taxon>Euteleostomi</taxon>
        <taxon>Actinopterygii</taxon>
        <taxon>Neopterygii</taxon>
        <taxon>Teleostei</taxon>
        <taxon>Notacanthiformes</taxon>
        <taxon>Halosauridae</taxon>
        <taxon>Aldrovandia</taxon>
    </lineage>
</organism>
<protein>
    <recommendedName>
        <fullName evidence="2">Integrase zinc-binding domain-containing protein</fullName>
    </recommendedName>
</protein>
<evidence type="ECO:0000313" key="4">
    <source>
        <dbReference type="Proteomes" id="UP001221898"/>
    </source>
</evidence>
<evidence type="ECO:0000256" key="1">
    <source>
        <dbReference type="SAM" id="MobiDB-lite"/>
    </source>
</evidence>